<keyword evidence="2" id="KW-1185">Reference proteome</keyword>
<dbReference type="Proteomes" id="UP000827284">
    <property type="component" value="Unassembled WGS sequence"/>
</dbReference>
<organism evidence="1 2">
    <name type="scientific">Entomortierella parvispora</name>
    <dbReference type="NCBI Taxonomy" id="205924"/>
    <lineage>
        <taxon>Eukaryota</taxon>
        <taxon>Fungi</taxon>
        <taxon>Fungi incertae sedis</taxon>
        <taxon>Mucoromycota</taxon>
        <taxon>Mortierellomycotina</taxon>
        <taxon>Mortierellomycetes</taxon>
        <taxon>Mortierellales</taxon>
        <taxon>Mortierellaceae</taxon>
        <taxon>Entomortierella</taxon>
    </lineage>
</organism>
<gene>
    <name evidence="1" type="ORF">EMPS_09161</name>
</gene>
<reference evidence="1" key="1">
    <citation type="submission" date="2021-11" db="EMBL/GenBank/DDBJ databases">
        <authorList>
            <person name="Herlambang A."/>
            <person name="Guo Y."/>
            <person name="Takashima Y."/>
            <person name="Nishizawa T."/>
        </authorList>
    </citation>
    <scope>NUCLEOTIDE SEQUENCE</scope>
    <source>
        <strain evidence="1">E1425</strain>
    </source>
</reference>
<reference evidence="1" key="2">
    <citation type="journal article" date="2022" name="Microbiol. Resour. Announc.">
        <title>Whole-Genome Sequence of Entomortierella parvispora E1425, a Mucoromycotan Fungus Associated with Burkholderiaceae-Related Endosymbiotic Bacteria.</title>
        <authorList>
            <person name="Herlambang A."/>
            <person name="Guo Y."/>
            <person name="Takashima Y."/>
            <person name="Narisawa K."/>
            <person name="Ohta H."/>
            <person name="Nishizawa T."/>
        </authorList>
    </citation>
    <scope>NUCLEOTIDE SEQUENCE</scope>
    <source>
        <strain evidence="1">E1425</strain>
    </source>
</reference>
<dbReference type="EMBL" id="BQFW01000012">
    <property type="protein sequence ID" value="GJJ76802.1"/>
    <property type="molecule type" value="Genomic_DNA"/>
</dbReference>
<comment type="caution">
    <text evidence="1">The sequence shown here is derived from an EMBL/GenBank/DDBJ whole genome shotgun (WGS) entry which is preliminary data.</text>
</comment>
<sequence>MTNTTPSSNDSTLSTSKTRRFSLNRLFHGNGKHCVVVESTDPSVPAVPPIPAHYRHSMAPSMDAIQSQMMRERRRSIAAMSDSNTRATSLDLNHHTVEMTEKMRQFDELLQKRRGSTIRISLTPSLLQESS</sequence>
<proteinExistence type="predicted"/>
<dbReference type="AlphaFoldDB" id="A0A9P3HI96"/>
<dbReference type="OrthoDB" id="2341742at2759"/>
<name>A0A9P3HI96_9FUNG</name>
<evidence type="ECO:0000313" key="1">
    <source>
        <dbReference type="EMBL" id="GJJ76802.1"/>
    </source>
</evidence>
<accession>A0A9P3HI96</accession>
<evidence type="ECO:0000313" key="2">
    <source>
        <dbReference type="Proteomes" id="UP000827284"/>
    </source>
</evidence>
<protein>
    <submittedName>
        <fullName evidence="1">Uncharacterized protein</fullName>
    </submittedName>
</protein>